<dbReference type="Gene3D" id="3.90.176.10">
    <property type="entry name" value="Toxin ADP-ribosyltransferase, Chain A, domain 1"/>
    <property type="match status" value="1"/>
</dbReference>
<evidence type="ECO:0000313" key="8">
    <source>
        <dbReference type="Proteomes" id="UP000663828"/>
    </source>
</evidence>
<dbReference type="InterPro" id="IPR001611">
    <property type="entry name" value="Leu-rich_rpt"/>
</dbReference>
<dbReference type="Pfam" id="PF00756">
    <property type="entry name" value="Esterase"/>
    <property type="match status" value="1"/>
</dbReference>
<dbReference type="GO" id="GO:0106274">
    <property type="term" value="F:NAD+-protein-arginine ADP-ribosyltransferase activity"/>
    <property type="evidence" value="ECO:0007669"/>
    <property type="project" value="UniProtKB-EC"/>
</dbReference>
<evidence type="ECO:0000256" key="3">
    <source>
        <dbReference type="ARBA" id="ARBA00022679"/>
    </source>
</evidence>
<dbReference type="Pfam" id="PF01129">
    <property type="entry name" value="ART"/>
    <property type="match status" value="1"/>
</dbReference>
<evidence type="ECO:0000256" key="1">
    <source>
        <dbReference type="ARBA" id="ARBA00009558"/>
    </source>
</evidence>
<evidence type="ECO:0000313" key="7">
    <source>
        <dbReference type="EMBL" id="CAF1546837.1"/>
    </source>
</evidence>
<dbReference type="SUPFAM" id="SSF52047">
    <property type="entry name" value="RNI-like"/>
    <property type="match status" value="1"/>
</dbReference>
<keyword evidence="2 6" id="KW-0328">Glycosyltransferase</keyword>
<evidence type="ECO:0000256" key="5">
    <source>
        <dbReference type="ARBA" id="ARBA00047597"/>
    </source>
</evidence>
<comment type="caution">
    <text evidence="7">The sequence shown here is derived from an EMBL/GenBank/DDBJ whole genome shotgun (WGS) entry which is preliminary data.</text>
</comment>
<comment type="catalytic activity">
    <reaction evidence="5 6">
        <text>L-arginyl-[protein] + NAD(+) = N(omega)-(ADP-D-ribosyl)-L-arginyl-[protein] + nicotinamide + H(+)</text>
        <dbReference type="Rhea" id="RHEA:19149"/>
        <dbReference type="Rhea" id="RHEA-COMP:10532"/>
        <dbReference type="Rhea" id="RHEA-COMP:15087"/>
        <dbReference type="ChEBI" id="CHEBI:15378"/>
        <dbReference type="ChEBI" id="CHEBI:17154"/>
        <dbReference type="ChEBI" id="CHEBI:29965"/>
        <dbReference type="ChEBI" id="CHEBI:57540"/>
        <dbReference type="ChEBI" id="CHEBI:142554"/>
        <dbReference type="EC" id="2.4.2.31"/>
    </reaction>
</comment>
<dbReference type="PANTHER" id="PTHR48098">
    <property type="entry name" value="ENTEROCHELIN ESTERASE-RELATED"/>
    <property type="match status" value="1"/>
</dbReference>
<evidence type="ECO:0000256" key="2">
    <source>
        <dbReference type="ARBA" id="ARBA00022676"/>
    </source>
</evidence>
<dbReference type="InterPro" id="IPR032675">
    <property type="entry name" value="LRR_dom_sf"/>
</dbReference>
<dbReference type="PANTHER" id="PTHR48098:SF1">
    <property type="entry name" value="DIACYLGLYCEROL ACYLTRANSFERASE_MYCOLYLTRANSFERASE AG85A"/>
    <property type="match status" value="1"/>
</dbReference>
<dbReference type="AlphaFoldDB" id="A0A815WS64"/>
<dbReference type="EC" id="2.4.2.31" evidence="6"/>
<dbReference type="InterPro" id="IPR000768">
    <property type="entry name" value="ART"/>
</dbReference>
<sequence length="681" mass="76852">MALSFEINPRFLIDIPLHQSQQIIESSCAYELEQLVSLEQACQPLETLLGAELSLYVTVAKLNSQQPKHELSQDEAASIYLYTMEWDQPQNSLHILLNQALCHSNENQLHLWLKYLKLLFTALFKVPYGECHRVWRGISKDVREDYREGDEMSWWTLTSVTSSLDVLQSPMYLGREKIQTIFEIETKYGKPIREYSHLQNDDEILLLPGINLKVIGSSKHSDGFHIIHLREINSFVDLLLTEYHNPKLEEIIQSTEEHGTLSLDSMNLNDQDMGIIVKLGVRDKRCIVISLCNNAITSVGASILSQMFTYRNYFRTLILDGNQILDKGVEAIAKNASGDRIAVRVLKLNSVGMTDVGCQYLAKMVRVNHSIYHIYLNDNQIGNRGLRVLLATIESCDVPDFISAFGLTVCSSTKLSDQLYEVVVSTPEVLDNQTIRILLPNDYFTSGNTRRYPTGAAEDVTGNTSLIKVMPNGGRFGFYTNWVIPGSLYPQNWRTFHMEQLVPWIDVNLRTVAKKQGRAIAGLSMGGYGAIHYAQLYTDNFIYAASFSGALDIFDPPVQNLILHLTTIDDKPLVGPFGYPSEPLISNGWFVQNTLTRVAQLRDINIALYNGNNDYTDSTLLPGCSRLHDLLVIFNISVYFNAYGDGQSIGHGCDGKHDWACWKASLIDVLPRIMAVLQQQY</sequence>
<comment type="similarity">
    <text evidence="1 6">Belongs to the Arg-specific ADP-ribosyltransferase family.</text>
</comment>
<dbReference type="Gene3D" id="3.40.50.1820">
    <property type="entry name" value="alpha/beta hydrolase"/>
    <property type="match status" value="1"/>
</dbReference>
<dbReference type="Proteomes" id="UP000663828">
    <property type="component" value="Unassembled WGS sequence"/>
</dbReference>
<name>A0A815WS64_ADIRI</name>
<dbReference type="EMBL" id="CAJNOR010005126">
    <property type="protein sequence ID" value="CAF1546837.1"/>
    <property type="molecule type" value="Genomic_DNA"/>
</dbReference>
<dbReference type="InterPro" id="IPR029058">
    <property type="entry name" value="AB_hydrolase_fold"/>
</dbReference>
<dbReference type="GO" id="GO:0016747">
    <property type="term" value="F:acyltransferase activity, transferring groups other than amino-acyl groups"/>
    <property type="evidence" value="ECO:0007669"/>
    <property type="project" value="TreeGrafter"/>
</dbReference>
<accession>A0A815WS64</accession>
<keyword evidence="8" id="KW-1185">Reference proteome</keyword>
<organism evidence="7 8">
    <name type="scientific">Adineta ricciae</name>
    <name type="common">Rotifer</name>
    <dbReference type="NCBI Taxonomy" id="249248"/>
    <lineage>
        <taxon>Eukaryota</taxon>
        <taxon>Metazoa</taxon>
        <taxon>Spiralia</taxon>
        <taxon>Gnathifera</taxon>
        <taxon>Rotifera</taxon>
        <taxon>Eurotatoria</taxon>
        <taxon>Bdelloidea</taxon>
        <taxon>Adinetida</taxon>
        <taxon>Adinetidae</taxon>
        <taxon>Adineta</taxon>
    </lineage>
</organism>
<proteinExistence type="inferred from homology"/>
<dbReference type="InterPro" id="IPR050583">
    <property type="entry name" value="Mycobacterial_A85_antigen"/>
</dbReference>
<keyword evidence="4" id="KW-0548">Nucleotidyltransferase</keyword>
<evidence type="ECO:0000256" key="4">
    <source>
        <dbReference type="ARBA" id="ARBA00022695"/>
    </source>
</evidence>
<dbReference type="SUPFAM" id="SSF53474">
    <property type="entry name" value="alpha/beta-Hydrolases"/>
    <property type="match status" value="1"/>
</dbReference>
<gene>
    <name evidence="7" type="ORF">XAT740_LOCUS42580</name>
</gene>
<dbReference type="Pfam" id="PF13516">
    <property type="entry name" value="LRR_6"/>
    <property type="match status" value="1"/>
</dbReference>
<dbReference type="Gene3D" id="3.80.10.10">
    <property type="entry name" value="Ribonuclease Inhibitor"/>
    <property type="match status" value="1"/>
</dbReference>
<keyword evidence="6" id="KW-0521">NADP</keyword>
<evidence type="ECO:0000256" key="6">
    <source>
        <dbReference type="RuleBase" id="RU361228"/>
    </source>
</evidence>
<protein>
    <recommendedName>
        <fullName evidence="6">NAD(P)(+)--arginine ADP-ribosyltransferase</fullName>
        <ecNumber evidence="6">2.4.2.31</ecNumber>
    </recommendedName>
    <alternativeName>
        <fullName evidence="6">Mono(ADP-ribosyl)transferase</fullName>
    </alternativeName>
</protein>
<keyword evidence="6" id="KW-0520">NAD</keyword>
<dbReference type="PROSITE" id="PS51996">
    <property type="entry name" value="TR_MART"/>
    <property type="match status" value="1"/>
</dbReference>
<dbReference type="InterPro" id="IPR000801">
    <property type="entry name" value="Esterase-like"/>
</dbReference>
<dbReference type="GO" id="GO:0016779">
    <property type="term" value="F:nucleotidyltransferase activity"/>
    <property type="evidence" value="ECO:0007669"/>
    <property type="project" value="UniProtKB-KW"/>
</dbReference>
<reference evidence="7" key="1">
    <citation type="submission" date="2021-02" db="EMBL/GenBank/DDBJ databases">
        <authorList>
            <person name="Nowell W R."/>
        </authorList>
    </citation>
    <scope>NUCLEOTIDE SEQUENCE</scope>
</reference>
<keyword evidence="3 6" id="KW-0808">Transferase</keyword>
<dbReference type="SUPFAM" id="SSF56399">
    <property type="entry name" value="ADP-ribosylation"/>
    <property type="match status" value="1"/>
</dbReference>